<evidence type="ECO:0000256" key="5">
    <source>
        <dbReference type="ARBA" id="ARBA00022989"/>
    </source>
</evidence>
<dbReference type="PANTHER" id="PTHR43005:SF1">
    <property type="entry name" value="SPERMIDINE_PUTRESCINE TRANSPORT SYSTEM PERMEASE PROTEIN"/>
    <property type="match status" value="1"/>
</dbReference>
<evidence type="ECO:0000256" key="4">
    <source>
        <dbReference type="ARBA" id="ARBA00022692"/>
    </source>
</evidence>
<feature type="transmembrane region" description="Helical" evidence="7">
    <location>
        <begin position="241"/>
        <end position="263"/>
    </location>
</feature>
<feature type="transmembrane region" description="Helical" evidence="7">
    <location>
        <begin position="34"/>
        <end position="58"/>
    </location>
</feature>
<keyword evidence="2 7" id="KW-0813">Transport</keyword>
<evidence type="ECO:0000313" key="10">
    <source>
        <dbReference type="EMBL" id="MFC0529519.1"/>
    </source>
</evidence>
<keyword evidence="4 7" id="KW-0812">Transmembrane</keyword>
<evidence type="ECO:0000256" key="7">
    <source>
        <dbReference type="RuleBase" id="RU363032"/>
    </source>
</evidence>
<dbReference type="Pfam" id="PF00528">
    <property type="entry name" value="BPD_transp_1"/>
    <property type="match status" value="1"/>
</dbReference>
<organism evidence="10 11">
    <name type="scientific">Phytohabitans kaempferiae</name>
    <dbReference type="NCBI Taxonomy" id="1620943"/>
    <lineage>
        <taxon>Bacteria</taxon>
        <taxon>Bacillati</taxon>
        <taxon>Actinomycetota</taxon>
        <taxon>Actinomycetes</taxon>
        <taxon>Micromonosporales</taxon>
        <taxon>Micromonosporaceae</taxon>
    </lineage>
</organism>
<dbReference type="EMBL" id="JBHLUH010000036">
    <property type="protein sequence ID" value="MFC0529519.1"/>
    <property type="molecule type" value="Genomic_DNA"/>
</dbReference>
<evidence type="ECO:0000256" key="3">
    <source>
        <dbReference type="ARBA" id="ARBA00022475"/>
    </source>
</evidence>
<keyword evidence="6 7" id="KW-0472">Membrane</keyword>
<feature type="transmembrane region" description="Helical" evidence="7">
    <location>
        <begin position="184"/>
        <end position="208"/>
    </location>
</feature>
<comment type="subcellular location">
    <subcellularLocation>
        <location evidence="1 7">Cell membrane</location>
        <topology evidence="1 7">Multi-pass membrane protein</topology>
    </subcellularLocation>
</comment>
<dbReference type="PROSITE" id="PS50928">
    <property type="entry name" value="ABC_TM1"/>
    <property type="match status" value="1"/>
</dbReference>
<keyword evidence="3" id="KW-1003">Cell membrane</keyword>
<evidence type="ECO:0000256" key="1">
    <source>
        <dbReference type="ARBA" id="ARBA00004651"/>
    </source>
</evidence>
<feature type="domain" description="ABC transmembrane type-1" evidence="9">
    <location>
        <begin position="96"/>
        <end position="310"/>
    </location>
</feature>
<reference evidence="10 11" key="1">
    <citation type="submission" date="2024-09" db="EMBL/GenBank/DDBJ databases">
        <authorList>
            <person name="Sun Q."/>
            <person name="Mori K."/>
        </authorList>
    </citation>
    <scope>NUCLEOTIDE SEQUENCE [LARGE SCALE GENOMIC DNA]</scope>
    <source>
        <strain evidence="10 11">TBRC 3947</strain>
    </source>
</reference>
<dbReference type="CDD" id="cd06261">
    <property type="entry name" value="TM_PBP2"/>
    <property type="match status" value="1"/>
</dbReference>
<evidence type="ECO:0000256" key="2">
    <source>
        <dbReference type="ARBA" id="ARBA00022448"/>
    </source>
</evidence>
<dbReference type="Proteomes" id="UP001589867">
    <property type="component" value="Unassembled WGS sequence"/>
</dbReference>
<evidence type="ECO:0000259" key="9">
    <source>
        <dbReference type="PROSITE" id="PS50928"/>
    </source>
</evidence>
<name>A0ABV6M4R0_9ACTN</name>
<evidence type="ECO:0000256" key="8">
    <source>
        <dbReference type="SAM" id="MobiDB-lite"/>
    </source>
</evidence>
<feature type="transmembrane region" description="Helical" evidence="7">
    <location>
        <begin position="100"/>
        <end position="121"/>
    </location>
</feature>
<dbReference type="InterPro" id="IPR000515">
    <property type="entry name" value="MetI-like"/>
</dbReference>
<dbReference type="Gene3D" id="1.10.3720.10">
    <property type="entry name" value="MetI-like"/>
    <property type="match status" value="1"/>
</dbReference>
<accession>A0ABV6M4R0</accession>
<evidence type="ECO:0000256" key="6">
    <source>
        <dbReference type="ARBA" id="ARBA00023136"/>
    </source>
</evidence>
<keyword evidence="5 7" id="KW-1133">Transmembrane helix</keyword>
<sequence>MSLAPPGETRLVTRNRPTSTRRRRRTLRSRNSRLSAVMLLPAVLVALLFIGFPLYMIVNLSLRDGKTMIMSEVNDLPFTTNNYRAVLSNPETWEALRITAIYTLATVAGAFTIGLLSALVLRRRLVGRRWLRTLVLIPWAIPGVVATVTFVWMLDGTYGVFNYLLRKVGLIDQNVAWFFDPETALIGVLMPTIWIAYPLCTLMLLAALQSVPAELYEAARVDGASPRAQFRHVTWPAIQSSAVLAMIVTGLWTFTTFDFIYAITRGGPDRATETLAVAIYNEAFVYFNLPYASTLGVITMAIAVMCLFILFPVVRRRFF</sequence>
<evidence type="ECO:0000313" key="11">
    <source>
        <dbReference type="Proteomes" id="UP001589867"/>
    </source>
</evidence>
<dbReference type="RefSeq" id="WP_377252362.1">
    <property type="nucleotide sequence ID" value="NZ_JBHLUH010000036.1"/>
</dbReference>
<proteinExistence type="inferred from homology"/>
<feature type="transmembrane region" description="Helical" evidence="7">
    <location>
        <begin position="291"/>
        <end position="314"/>
    </location>
</feature>
<dbReference type="PANTHER" id="PTHR43005">
    <property type="entry name" value="BLR7065 PROTEIN"/>
    <property type="match status" value="1"/>
</dbReference>
<protein>
    <submittedName>
        <fullName evidence="10">Carbohydrate ABC transporter permease</fullName>
    </submittedName>
</protein>
<feature type="transmembrane region" description="Helical" evidence="7">
    <location>
        <begin position="133"/>
        <end position="154"/>
    </location>
</feature>
<comment type="caution">
    <text evidence="10">The sequence shown here is derived from an EMBL/GenBank/DDBJ whole genome shotgun (WGS) entry which is preliminary data.</text>
</comment>
<dbReference type="SUPFAM" id="SSF161098">
    <property type="entry name" value="MetI-like"/>
    <property type="match status" value="1"/>
</dbReference>
<gene>
    <name evidence="10" type="ORF">ACFFIA_17835</name>
</gene>
<feature type="region of interest" description="Disordered" evidence="8">
    <location>
        <begin position="1"/>
        <end position="27"/>
    </location>
</feature>
<comment type="similarity">
    <text evidence="7">Belongs to the binding-protein-dependent transport system permease family.</text>
</comment>
<keyword evidence="11" id="KW-1185">Reference proteome</keyword>
<dbReference type="InterPro" id="IPR035906">
    <property type="entry name" value="MetI-like_sf"/>
</dbReference>